<dbReference type="Proteomes" id="UP000515152">
    <property type="component" value="Unplaced"/>
</dbReference>
<name>A0A8M1K824_CLUHA</name>
<dbReference type="PANTHER" id="PTHR10903">
    <property type="entry name" value="GTPASE, IMAP FAMILY MEMBER-RELATED"/>
    <property type="match status" value="1"/>
</dbReference>
<dbReference type="PROSITE" id="PS51720">
    <property type="entry name" value="G_AIG1"/>
    <property type="match status" value="1"/>
</dbReference>
<dbReference type="GeneID" id="122129247"/>
<gene>
    <name evidence="6" type="primary">LOC122129247</name>
</gene>
<feature type="region of interest" description="Disordered" evidence="3">
    <location>
        <begin position="233"/>
        <end position="269"/>
    </location>
</feature>
<feature type="compositionally biased region" description="Polar residues" evidence="3">
    <location>
        <begin position="282"/>
        <end position="292"/>
    </location>
</feature>
<dbReference type="InterPro" id="IPR006703">
    <property type="entry name" value="G_AIG1"/>
</dbReference>
<feature type="domain" description="AIG1-type G" evidence="4">
    <location>
        <begin position="1"/>
        <end position="197"/>
    </location>
</feature>
<feature type="region of interest" description="Disordered" evidence="3">
    <location>
        <begin position="185"/>
        <end position="212"/>
    </location>
</feature>
<accession>A0A8M1K824</accession>
<keyword evidence="1" id="KW-0547">Nucleotide-binding</keyword>
<evidence type="ECO:0000313" key="5">
    <source>
        <dbReference type="Proteomes" id="UP000515152"/>
    </source>
</evidence>
<dbReference type="OrthoDB" id="9982588at2759"/>
<evidence type="ECO:0000256" key="2">
    <source>
        <dbReference type="ARBA" id="ARBA00023134"/>
    </source>
</evidence>
<keyword evidence="5" id="KW-1185">Reference proteome</keyword>
<organism evidence="5 6">
    <name type="scientific">Clupea harengus</name>
    <name type="common">Atlantic herring</name>
    <dbReference type="NCBI Taxonomy" id="7950"/>
    <lineage>
        <taxon>Eukaryota</taxon>
        <taxon>Metazoa</taxon>
        <taxon>Chordata</taxon>
        <taxon>Craniata</taxon>
        <taxon>Vertebrata</taxon>
        <taxon>Euteleostomi</taxon>
        <taxon>Actinopterygii</taxon>
        <taxon>Neopterygii</taxon>
        <taxon>Teleostei</taxon>
        <taxon>Clupei</taxon>
        <taxon>Clupeiformes</taxon>
        <taxon>Clupeoidei</taxon>
        <taxon>Clupeidae</taxon>
        <taxon>Clupea</taxon>
    </lineage>
</organism>
<evidence type="ECO:0000259" key="4">
    <source>
        <dbReference type="PROSITE" id="PS51720"/>
    </source>
</evidence>
<dbReference type="GO" id="GO:0005525">
    <property type="term" value="F:GTP binding"/>
    <property type="evidence" value="ECO:0007669"/>
    <property type="project" value="UniProtKB-KW"/>
</dbReference>
<dbReference type="PANTHER" id="PTHR10903:SF107">
    <property type="entry name" value="GTPASE IMAP FAMILY MEMBER 4-LIKE-RELATED"/>
    <property type="match status" value="1"/>
</dbReference>
<dbReference type="FunFam" id="3.40.50.300:FF:001809">
    <property type="entry name" value="Si:ch1073-365p7.2"/>
    <property type="match status" value="1"/>
</dbReference>
<keyword evidence="2" id="KW-0342">GTP-binding</keyword>
<dbReference type="RefSeq" id="XP_042560171.1">
    <property type="nucleotide sequence ID" value="XM_042704237.1"/>
</dbReference>
<dbReference type="InterPro" id="IPR045058">
    <property type="entry name" value="GIMA/IAN/Toc"/>
</dbReference>
<feature type="region of interest" description="Disordered" evidence="3">
    <location>
        <begin position="282"/>
        <end position="308"/>
    </location>
</feature>
<protein>
    <submittedName>
        <fullName evidence="6">GTPase IMAP family member 9-like</fullName>
    </submittedName>
</protein>
<dbReference type="Pfam" id="PF04548">
    <property type="entry name" value="AIG1"/>
    <property type="match status" value="1"/>
</dbReference>
<evidence type="ECO:0000256" key="3">
    <source>
        <dbReference type="SAM" id="MobiDB-lite"/>
    </source>
</evidence>
<evidence type="ECO:0000313" key="6">
    <source>
        <dbReference type="RefSeq" id="XP_042560171.1"/>
    </source>
</evidence>
<dbReference type="AlphaFoldDB" id="A0A8M1K824"/>
<dbReference type="KEGG" id="char:122129247"/>
<proteinExistence type="predicted"/>
<sequence length="308" mass="33718">MRIVLLGSRENGKRSSGNTILGREEFDTSGQTAECVKREGETAGRHITVVEAPGWFRNSSVENTPECDKQEIVLSVSLCPPGPHAVLLVIDAKDSFTETHRRAAQEHLELLGERVWSHTIVLFTCGDWLGNTTIEQHIEREGKTLQWVVEKCGNRYHVVENGKSDGGQVKELLEKIEEMVAGNSGGHITGLPDDPRGDTGYYSATSGLESEPIKPFDQMSAAASTQRFEQQRLPLRPAHRTAPRAEENVGEGLPDEYSRGDLGSDSAKSGLESELMKSFKQLSAAASTQHFAQQKLPLSPCAEEGVQP</sequence>
<reference evidence="6" key="1">
    <citation type="submission" date="2025-08" db="UniProtKB">
        <authorList>
            <consortium name="RefSeq"/>
        </authorList>
    </citation>
    <scope>IDENTIFICATION</scope>
</reference>
<evidence type="ECO:0000256" key="1">
    <source>
        <dbReference type="ARBA" id="ARBA00022741"/>
    </source>
</evidence>
<dbReference type="CDD" id="cd01852">
    <property type="entry name" value="AIG1"/>
    <property type="match status" value="1"/>
</dbReference>